<sequence>MKTLRLTTCLKYPQLPQNLQPLVNQLSNDFKVEITPWQTTAQSDVILPLCAWDYAEQPELFQQWLRKMSAQGAVFLNSIALMQWNMNKRYLVDLQQWGIDVIPSQILPADPKVLQQTLLQQGWQDVVIKPVIGQSGRFVQKVCKNQPLVELEHYQSGIILQPYIPEVASNGETSLIFFGGEFSHSIKRQPAENEWRANSAYGVQISAQKVSESIIQQAQNVLTTLPEMPNYVRVDGTIIGERFLLNELELIEPALYLDKQDKVVQHFADMIRKVIQAV</sequence>
<protein>
    <submittedName>
        <fullName evidence="3">Glutathione synthetase</fullName>
    </submittedName>
</protein>
<dbReference type="Proteomes" id="UP001221909">
    <property type="component" value="Unassembled WGS sequence"/>
</dbReference>
<evidence type="ECO:0000256" key="1">
    <source>
        <dbReference type="PROSITE-ProRule" id="PRU00409"/>
    </source>
</evidence>
<gene>
    <name evidence="3" type="ORF">PTQ27_10950</name>
</gene>
<dbReference type="SUPFAM" id="SSF56059">
    <property type="entry name" value="Glutathione synthetase ATP-binding domain-like"/>
    <property type="match status" value="1"/>
</dbReference>
<feature type="domain" description="ATP-grasp" evidence="2">
    <location>
        <begin position="91"/>
        <end position="276"/>
    </location>
</feature>
<proteinExistence type="predicted"/>
<keyword evidence="4" id="KW-1185">Reference proteome</keyword>
<dbReference type="EMBL" id="JAQSJE010000011">
    <property type="protein sequence ID" value="MDD0824974.1"/>
    <property type="molecule type" value="Genomic_DNA"/>
</dbReference>
<dbReference type="Gene3D" id="3.30.470.20">
    <property type="entry name" value="ATP-grasp fold, B domain"/>
    <property type="match status" value="1"/>
</dbReference>
<dbReference type="InterPro" id="IPR004218">
    <property type="entry name" value="GSHS_ATP-bd"/>
</dbReference>
<reference evidence="3 4" key="1">
    <citation type="submission" date="2023-02" db="EMBL/GenBank/DDBJ databases">
        <title>Mannheimia cairiniae sp. nov., a novel species of Mannheimia obtained from moscovy ducks (Cairina moschata) and reclassification of Mannheimia ovis as heterotypic synonym of Mannheimia pernigra.</title>
        <authorList>
            <person name="Christensen H."/>
        </authorList>
    </citation>
    <scope>NUCLEOTIDE SEQUENCE [LARGE SCALE GENOMIC DNA]</scope>
    <source>
        <strain evidence="3 4">AT1</strain>
    </source>
</reference>
<evidence type="ECO:0000313" key="3">
    <source>
        <dbReference type="EMBL" id="MDD0824974.1"/>
    </source>
</evidence>
<dbReference type="RefSeq" id="WP_273749789.1">
    <property type="nucleotide sequence ID" value="NZ_JAQSJE010000011.1"/>
</dbReference>
<dbReference type="InterPro" id="IPR013815">
    <property type="entry name" value="ATP_grasp_subdomain_1"/>
</dbReference>
<dbReference type="PROSITE" id="PS50975">
    <property type="entry name" value="ATP_GRASP"/>
    <property type="match status" value="1"/>
</dbReference>
<dbReference type="Pfam" id="PF02955">
    <property type="entry name" value="GSH-S_ATP"/>
    <property type="match status" value="1"/>
</dbReference>
<evidence type="ECO:0000313" key="4">
    <source>
        <dbReference type="Proteomes" id="UP001221909"/>
    </source>
</evidence>
<dbReference type="InterPro" id="IPR053191">
    <property type="entry name" value="DcsG_Biosynth_Enzyme"/>
</dbReference>
<keyword evidence="1" id="KW-0067">ATP-binding</keyword>
<dbReference type="Gene3D" id="3.30.1490.20">
    <property type="entry name" value="ATP-grasp fold, A domain"/>
    <property type="match status" value="1"/>
</dbReference>
<dbReference type="PANTHER" id="PTHR39217">
    <property type="match status" value="1"/>
</dbReference>
<dbReference type="Gene3D" id="3.40.50.20">
    <property type="match status" value="1"/>
</dbReference>
<name>A0ABT5MS15_9PAST</name>
<dbReference type="PANTHER" id="PTHR39217:SF1">
    <property type="entry name" value="GLUTATHIONE SYNTHETASE"/>
    <property type="match status" value="1"/>
</dbReference>
<comment type="caution">
    <text evidence="3">The sequence shown here is derived from an EMBL/GenBank/DDBJ whole genome shotgun (WGS) entry which is preliminary data.</text>
</comment>
<evidence type="ECO:0000259" key="2">
    <source>
        <dbReference type="PROSITE" id="PS50975"/>
    </source>
</evidence>
<dbReference type="InterPro" id="IPR011761">
    <property type="entry name" value="ATP-grasp"/>
</dbReference>
<keyword evidence="1" id="KW-0547">Nucleotide-binding</keyword>
<accession>A0ABT5MS15</accession>
<organism evidence="3 4">
    <name type="scientific">Mannheimia cairinae</name>
    <dbReference type="NCBI Taxonomy" id="3025936"/>
    <lineage>
        <taxon>Bacteria</taxon>
        <taxon>Pseudomonadati</taxon>
        <taxon>Pseudomonadota</taxon>
        <taxon>Gammaproteobacteria</taxon>
        <taxon>Pasteurellales</taxon>
        <taxon>Pasteurellaceae</taxon>
        <taxon>Mannheimia</taxon>
    </lineage>
</organism>